<proteinExistence type="predicted"/>
<gene>
    <name evidence="2" type="ORF">Sdagh_58970</name>
</gene>
<dbReference type="Proteomes" id="UP001052655">
    <property type="component" value="Unassembled WGS sequence"/>
</dbReference>
<dbReference type="InterPro" id="IPR029058">
    <property type="entry name" value="AB_hydrolase_fold"/>
</dbReference>
<dbReference type="RefSeq" id="WP_226535944.1">
    <property type="nucleotide sequence ID" value="NZ_BMTC01000009.1"/>
</dbReference>
<evidence type="ECO:0000256" key="1">
    <source>
        <dbReference type="SAM" id="MobiDB-lite"/>
    </source>
</evidence>
<organism evidence="2 3">
    <name type="scientific">Streptomyces daghestanicus</name>
    <dbReference type="NCBI Taxonomy" id="66885"/>
    <lineage>
        <taxon>Bacteria</taxon>
        <taxon>Bacillati</taxon>
        <taxon>Actinomycetota</taxon>
        <taxon>Actinomycetes</taxon>
        <taxon>Kitasatosporales</taxon>
        <taxon>Streptomycetaceae</taxon>
        <taxon>Streptomyces</taxon>
    </lineage>
</organism>
<comment type="caution">
    <text evidence="2">The sequence shown here is derived from an EMBL/GenBank/DDBJ whole genome shotgun (WGS) entry which is preliminary data.</text>
</comment>
<evidence type="ECO:0008006" key="4">
    <source>
        <dbReference type="Google" id="ProtNLM"/>
    </source>
</evidence>
<reference evidence="2" key="1">
    <citation type="submission" date="2024-05" db="EMBL/GenBank/DDBJ databases">
        <title>Whole genome shotgun sequence of Streptomyces daghestanicus NBRC 12762.</title>
        <authorList>
            <person name="Komaki H."/>
            <person name="Tamura T."/>
        </authorList>
    </citation>
    <scope>NUCLEOTIDE SEQUENCE</scope>
    <source>
        <strain evidence="2">NBRC 12762</strain>
    </source>
</reference>
<evidence type="ECO:0000313" key="3">
    <source>
        <dbReference type="Proteomes" id="UP001052655"/>
    </source>
</evidence>
<feature type="compositionally biased region" description="Low complexity" evidence="1">
    <location>
        <begin position="8"/>
        <end position="25"/>
    </location>
</feature>
<feature type="region of interest" description="Disordered" evidence="1">
    <location>
        <begin position="8"/>
        <end position="37"/>
    </location>
</feature>
<evidence type="ECO:0000313" key="2">
    <source>
        <dbReference type="EMBL" id="GHI34167.1"/>
    </source>
</evidence>
<sequence length="124" mass="13116">MPAAIRFAGTAAAASRRPPADSGRPWVPSPSRGPGTASAELYRAFDHDAEVNKAALARDGKLTMPVLATGGAGHDYAAMAGDMMREHADDVTHTIVPDAGHWVAEENPGFFISMLLDFDRAARN</sequence>
<dbReference type="EMBL" id="BNDX01000016">
    <property type="protein sequence ID" value="GHI34167.1"/>
    <property type="molecule type" value="Genomic_DNA"/>
</dbReference>
<keyword evidence="3" id="KW-1185">Reference proteome</keyword>
<name>A0ABQ3QAA6_9ACTN</name>
<dbReference type="SUPFAM" id="SSF53474">
    <property type="entry name" value="alpha/beta-Hydrolases"/>
    <property type="match status" value="1"/>
</dbReference>
<protein>
    <recommendedName>
        <fullName evidence="4">Alpha/beta hydrolase</fullName>
    </recommendedName>
</protein>
<accession>A0ABQ3QAA6</accession>
<dbReference type="Gene3D" id="3.40.50.1820">
    <property type="entry name" value="alpha/beta hydrolase"/>
    <property type="match status" value="1"/>
</dbReference>